<keyword evidence="2" id="KW-0201">Cytochrome c-type biogenesis</keyword>
<accession>A0A7K1U3H4</accession>
<proteinExistence type="predicted"/>
<dbReference type="RefSeq" id="WP_157306340.1">
    <property type="nucleotide sequence ID" value="NZ_WRXN01000004.1"/>
</dbReference>
<dbReference type="PROSITE" id="PS51352">
    <property type="entry name" value="THIOREDOXIN_2"/>
    <property type="match status" value="1"/>
</dbReference>
<evidence type="ECO:0000256" key="3">
    <source>
        <dbReference type="ARBA" id="ARBA00023157"/>
    </source>
</evidence>
<evidence type="ECO:0000313" key="8">
    <source>
        <dbReference type="Proteomes" id="UP000461730"/>
    </source>
</evidence>
<evidence type="ECO:0000256" key="2">
    <source>
        <dbReference type="ARBA" id="ARBA00022748"/>
    </source>
</evidence>
<dbReference type="CDD" id="cd02966">
    <property type="entry name" value="TlpA_like_family"/>
    <property type="match status" value="1"/>
</dbReference>
<keyword evidence="3" id="KW-1015">Disulfide bond</keyword>
<feature type="domain" description="Thioredoxin" evidence="6">
    <location>
        <begin position="47"/>
        <end position="191"/>
    </location>
</feature>
<dbReference type="InterPro" id="IPR036249">
    <property type="entry name" value="Thioredoxin-like_sf"/>
</dbReference>
<comment type="subcellular location">
    <subcellularLocation>
        <location evidence="1">Cell envelope</location>
    </subcellularLocation>
</comment>
<protein>
    <submittedName>
        <fullName evidence="7">Redoxin domain-containing protein</fullName>
    </submittedName>
</protein>
<dbReference type="GO" id="GO:0030313">
    <property type="term" value="C:cell envelope"/>
    <property type="evidence" value="ECO:0007669"/>
    <property type="project" value="UniProtKB-SubCell"/>
</dbReference>
<dbReference type="InterPro" id="IPR013740">
    <property type="entry name" value="Redoxin"/>
</dbReference>
<evidence type="ECO:0000259" key="6">
    <source>
        <dbReference type="PROSITE" id="PS51352"/>
    </source>
</evidence>
<organism evidence="7 8">
    <name type="scientific">Chitinophaga tropicalis</name>
    <dbReference type="NCBI Taxonomy" id="2683588"/>
    <lineage>
        <taxon>Bacteria</taxon>
        <taxon>Pseudomonadati</taxon>
        <taxon>Bacteroidota</taxon>
        <taxon>Chitinophagia</taxon>
        <taxon>Chitinophagales</taxon>
        <taxon>Chitinophagaceae</taxon>
        <taxon>Chitinophaga</taxon>
    </lineage>
</organism>
<name>A0A7K1U3H4_9BACT</name>
<feature type="signal peptide" evidence="5">
    <location>
        <begin position="1"/>
        <end position="22"/>
    </location>
</feature>
<dbReference type="GO" id="GO:0017004">
    <property type="term" value="P:cytochrome complex assembly"/>
    <property type="evidence" value="ECO:0007669"/>
    <property type="project" value="UniProtKB-KW"/>
</dbReference>
<dbReference type="InterPro" id="IPR013766">
    <property type="entry name" value="Thioredoxin_domain"/>
</dbReference>
<reference evidence="7 8" key="1">
    <citation type="submission" date="2019-12" db="EMBL/GenBank/DDBJ databases">
        <title>Chitinophaga sp. strain ysch24 (GDMCC 1.1355), whole genome shotgun sequence.</title>
        <authorList>
            <person name="Zhang X."/>
        </authorList>
    </citation>
    <scope>NUCLEOTIDE SEQUENCE [LARGE SCALE GENOMIC DNA]</scope>
    <source>
        <strain evidence="8">ysch24</strain>
    </source>
</reference>
<keyword evidence="5" id="KW-0732">Signal</keyword>
<feature type="chain" id="PRO_5029656421" evidence="5">
    <location>
        <begin position="23"/>
        <end position="192"/>
    </location>
</feature>
<gene>
    <name evidence="7" type="ORF">GO493_11680</name>
</gene>
<dbReference type="InterPro" id="IPR050553">
    <property type="entry name" value="Thioredoxin_ResA/DsbE_sf"/>
</dbReference>
<evidence type="ECO:0000313" key="7">
    <source>
        <dbReference type="EMBL" id="MVT08922.1"/>
    </source>
</evidence>
<dbReference type="GO" id="GO:0016491">
    <property type="term" value="F:oxidoreductase activity"/>
    <property type="evidence" value="ECO:0007669"/>
    <property type="project" value="InterPro"/>
</dbReference>
<dbReference type="Pfam" id="PF08534">
    <property type="entry name" value="Redoxin"/>
    <property type="match status" value="1"/>
</dbReference>
<comment type="caution">
    <text evidence="7">The sequence shown here is derived from an EMBL/GenBank/DDBJ whole genome shotgun (WGS) entry which is preliminary data.</text>
</comment>
<keyword evidence="4" id="KW-0676">Redox-active center</keyword>
<keyword evidence="8" id="KW-1185">Reference proteome</keyword>
<dbReference type="Proteomes" id="UP000461730">
    <property type="component" value="Unassembled WGS sequence"/>
</dbReference>
<evidence type="ECO:0000256" key="4">
    <source>
        <dbReference type="ARBA" id="ARBA00023284"/>
    </source>
</evidence>
<dbReference type="PANTHER" id="PTHR42852:SF6">
    <property type="entry name" value="THIOL:DISULFIDE INTERCHANGE PROTEIN DSBE"/>
    <property type="match status" value="1"/>
</dbReference>
<evidence type="ECO:0000256" key="1">
    <source>
        <dbReference type="ARBA" id="ARBA00004196"/>
    </source>
</evidence>
<dbReference type="PANTHER" id="PTHR42852">
    <property type="entry name" value="THIOL:DISULFIDE INTERCHANGE PROTEIN DSBE"/>
    <property type="match status" value="1"/>
</dbReference>
<dbReference type="AlphaFoldDB" id="A0A7K1U3H4"/>
<dbReference type="Gene3D" id="3.40.30.10">
    <property type="entry name" value="Glutaredoxin"/>
    <property type="match status" value="1"/>
</dbReference>
<sequence length="192" mass="21458">MKKLLLSSLLFGVVPTTYGQLAATTNQEKTKEIRYENPAADLRGYIVKVGDPAPDDFELVLTDGTKTNLKALRGKVVVLQFTASWCSVCRKEMPHLEQQVWQQHKDKDFVLIGVDRDEPLEKVTAFKKDIGVTYPLALDPAAGIFGRFADKKAGVTRNVVIDRQGKIIFLTRLYDEKEFAEMVAVIKSQLAG</sequence>
<dbReference type="SUPFAM" id="SSF52833">
    <property type="entry name" value="Thioredoxin-like"/>
    <property type="match status" value="1"/>
</dbReference>
<dbReference type="EMBL" id="WRXN01000004">
    <property type="protein sequence ID" value="MVT08922.1"/>
    <property type="molecule type" value="Genomic_DNA"/>
</dbReference>
<evidence type="ECO:0000256" key="5">
    <source>
        <dbReference type="SAM" id="SignalP"/>
    </source>
</evidence>